<dbReference type="PANTHER" id="PTHR35795:SF1">
    <property type="entry name" value="BIS(5'-NUCLEOSYL)-TETRAPHOSPHATASE, SYMMETRICAL"/>
    <property type="match status" value="1"/>
</dbReference>
<keyword evidence="4" id="KW-0378">Hydrolase</keyword>
<evidence type="ECO:0000313" key="9">
    <source>
        <dbReference type="Proteomes" id="UP000050833"/>
    </source>
</evidence>
<dbReference type="SUPFAM" id="SSF109604">
    <property type="entry name" value="HD-domain/PDEase-like"/>
    <property type="match status" value="1"/>
</dbReference>
<sequence>MIYRSKRNKDERLKDGCIGMKDEYVKIQEKLKKRLSEKRYAHTIGVSYTAAAMAMRYGLNVDDAAMAGLLHDCAKYMTDDELIEKCKKYGIECSETEKRNGYLLHAKLGAYYVKEKYGIDNDEICSAVRYHTTGKPVMSVLEAIVFTADYIEPGRKILPNFKLIRSMAFVDLDEAVYLILKNTLSYLSDEKKSEAGKEKEIDEHSVEAYKYYKKIHDEKGIK</sequence>
<accession>A0AAW3JUS7</accession>
<dbReference type="AlphaFoldDB" id="A0AAW3JUS7"/>
<keyword evidence="3" id="KW-0547">Nucleotide-binding</keyword>
<keyword evidence="5" id="KW-0408">Iron</keyword>
<keyword evidence="2" id="KW-0479">Metal-binding</keyword>
<dbReference type="InterPro" id="IPR006674">
    <property type="entry name" value="HD_domain"/>
</dbReference>
<dbReference type="CDD" id="cd00077">
    <property type="entry name" value="HDc"/>
    <property type="match status" value="1"/>
</dbReference>
<gene>
    <name evidence="8" type="ORF">APZ18_05450</name>
</gene>
<dbReference type="InterPro" id="IPR051094">
    <property type="entry name" value="Diverse_Catalytic_Enzymes"/>
</dbReference>
<dbReference type="NCBIfam" id="TIGR00488">
    <property type="entry name" value="bis(5'-nucleosyl)-tetraphosphatase (symmetrical) YqeK"/>
    <property type="match status" value="1"/>
</dbReference>
<dbReference type="NCBIfam" id="TIGR00277">
    <property type="entry name" value="HDIG"/>
    <property type="match status" value="1"/>
</dbReference>
<dbReference type="InterPro" id="IPR003607">
    <property type="entry name" value="HD/PDEase_dom"/>
</dbReference>
<evidence type="ECO:0000313" key="8">
    <source>
        <dbReference type="EMBL" id="KQC86612.1"/>
    </source>
</evidence>
<evidence type="ECO:0000256" key="5">
    <source>
        <dbReference type="ARBA" id="ARBA00023004"/>
    </source>
</evidence>
<dbReference type="GO" id="GO:0008803">
    <property type="term" value="F:bis(5'-nucleosyl)-tetraphosphatase (symmetrical) activity"/>
    <property type="evidence" value="ECO:0007669"/>
    <property type="project" value="UniProtKB-EC"/>
</dbReference>
<dbReference type="InterPro" id="IPR006675">
    <property type="entry name" value="HDIG_dom"/>
</dbReference>
<feature type="domain" description="HD" evidence="7">
    <location>
        <begin position="39"/>
        <end position="154"/>
    </location>
</feature>
<dbReference type="GO" id="GO:0000166">
    <property type="term" value="F:nucleotide binding"/>
    <property type="evidence" value="ECO:0007669"/>
    <property type="project" value="UniProtKB-KW"/>
</dbReference>
<dbReference type="PROSITE" id="PS51831">
    <property type="entry name" value="HD"/>
    <property type="match status" value="1"/>
</dbReference>
<evidence type="ECO:0000256" key="3">
    <source>
        <dbReference type="ARBA" id="ARBA00022741"/>
    </source>
</evidence>
<comment type="catalytic activity">
    <reaction evidence="6">
        <text>P(1),P(4)-bis(5'-adenosyl) tetraphosphate + H2O = 2 ADP + 2 H(+)</text>
        <dbReference type="Rhea" id="RHEA:24252"/>
        <dbReference type="ChEBI" id="CHEBI:15377"/>
        <dbReference type="ChEBI" id="CHEBI:15378"/>
        <dbReference type="ChEBI" id="CHEBI:58141"/>
        <dbReference type="ChEBI" id="CHEBI:456216"/>
        <dbReference type="EC" id="3.6.1.41"/>
    </reaction>
</comment>
<dbReference type="GO" id="GO:0046872">
    <property type="term" value="F:metal ion binding"/>
    <property type="evidence" value="ECO:0007669"/>
    <property type="project" value="UniProtKB-KW"/>
</dbReference>
<comment type="caution">
    <text evidence="8">The sequence shown here is derived from an EMBL/GenBank/DDBJ whole genome shotgun (WGS) entry which is preliminary data.</text>
</comment>
<organism evidence="8 9">
    <name type="scientific">Butyribacter intestini</name>
    <dbReference type="NCBI Taxonomy" id="1703332"/>
    <lineage>
        <taxon>Bacteria</taxon>
        <taxon>Bacillati</taxon>
        <taxon>Bacillota</taxon>
        <taxon>Clostridia</taxon>
        <taxon>Lachnospirales</taxon>
        <taxon>Lachnospiraceae</taxon>
        <taxon>Butyribacter</taxon>
    </lineage>
</organism>
<dbReference type="PANTHER" id="PTHR35795">
    <property type="entry name" value="SLR1885 PROTEIN"/>
    <property type="match status" value="1"/>
</dbReference>
<dbReference type="EC" id="3.6.1.41" evidence="1"/>
<dbReference type="SMART" id="SM00471">
    <property type="entry name" value="HDc"/>
    <property type="match status" value="1"/>
</dbReference>
<dbReference type="Gene3D" id="1.10.3210.10">
    <property type="entry name" value="Hypothetical protein af1432"/>
    <property type="match status" value="1"/>
</dbReference>
<evidence type="ECO:0000256" key="4">
    <source>
        <dbReference type="ARBA" id="ARBA00022801"/>
    </source>
</evidence>
<evidence type="ECO:0000256" key="1">
    <source>
        <dbReference type="ARBA" id="ARBA00012506"/>
    </source>
</evidence>
<proteinExistence type="predicted"/>
<name>A0AAW3JUS7_9FIRM</name>
<dbReference type="Pfam" id="PF01966">
    <property type="entry name" value="HD"/>
    <property type="match status" value="1"/>
</dbReference>
<evidence type="ECO:0000259" key="7">
    <source>
        <dbReference type="PROSITE" id="PS51831"/>
    </source>
</evidence>
<dbReference type="EMBL" id="LLKB01000001">
    <property type="protein sequence ID" value="KQC86612.1"/>
    <property type="molecule type" value="Genomic_DNA"/>
</dbReference>
<dbReference type="Proteomes" id="UP000050833">
    <property type="component" value="Unassembled WGS sequence"/>
</dbReference>
<keyword evidence="9" id="KW-1185">Reference proteome</keyword>
<reference evidence="8 9" key="1">
    <citation type="submission" date="2015-10" db="EMBL/GenBank/DDBJ databases">
        <title>Butyribacter intestini gen. nov., sp. nov., a butyric acid-producing bacterium of the family Lachnospiraceae isolated from the human faeces.</title>
        <authorList>
            <person name="Zou Y."/>
            <person name="Xue W."/>
            <person name="Luo G."/>
            <person name="Lv M."/>
        </authorList>
    </citation>
    <scope>NUCLEOTIDE SEQUENCE [LARGE SCALE GENOMIC DNA]</scope>
    <source>
        <strain evidence="8 9">TF01-11</strain>
    </source>
</reference>
<dbReference type="RefSeq" id="WP_055942340.1">
    <property type="nucleotide sequence ID" value="NZ_DBGDCA010000030.1"/>
</dbReference>
<dbReference type="InterPro" id="IPR005249">
    <property type="entry name" value="YqeK"/>
</dbReference>
<evidence type="ECO:0000256" key="2">
    <source>
        <dbReference type="ARBA" id="ARBA00022723"/>
    </source>
</evidence>
<protein>
    <recommendedName>
        <fullName evidence="1">bis(5'-nucleosyl)-tetraphosphatase (symmetrical)</fullName>
        <ecNumber evidence="1">3.6.1.41</ecNumber>
    </recommendedName>
</protein>
<evidence type="ECO:0000256" key="6">
    <source>
        <dbReference type="ARBA" id="ARBA00049417"/>
    </source>
</evidence>